<dbReference type="EMBL" id="ADHJ01000001">
    <property type="protein sequence ID" value="EFU43860.1"/>
    <property type="molecule type" value="Genomic_DNA"/>
</dbReference>
<name>A0A2R9T2W3_9BACL</name>
<reference evidence="1 2" key="1">
    <citation type="journal article" date="2010" name="BMC Genomics">
        <title>Genome sequence of the pattern forming Paenibacillus vortex bacterium reveals potential for thriving in complex environments.</title>
        <authorList>
            <person name="Sirota-Madi A."/>
            <person name="Olender T."/>
            <person name="Helman Y."/>
            <person name="Ingham C."/>
            <person name="Brainis I."/>
            <person name="Roth D."/>
            <person name="Hagi E."/>
            <person name="Brodsky L."/>
            <person name="Leshkowitz D."/>
            <person name="Galatenko V."/>
            <person name="Nikolaev V."/>
            <person name="Mugasimangalam R.C."/>
            <person name="Bransburg-Zabary S."/>
            <person name="Gutnick D.L."/>
            <person name="Lancet D."/>
            <person name="Ben-Jacob E."/>
        </authorList>
    </citation>
    <scope>NUCLEOTIDE SEQUENCE [LARGE SCALE GENOMIC DNA]</scope>
    <source>
        <strain evidence="1 2">V453</strain>
    </source>
</reference>
<accession>A0A2R9T2W3</accession>
<keyword evidence="2" id="KW-1185">Reference proteome</keyword>
<dbReference type="AlphaFoldDB" id="A0A2R9T2W3"/>
<comment type="caution">
    <text evidence="1">The sequence shown here is derived from an EMBL/GenBank/DDBJ whole genome shotgun (WGS) entry which is preliminary data.</text>
</comment>
<organism evidence="1 2">
    <name type="scientific">Paenibacillus vortex V453</name>
    <dbReference type="NCBI Taxonomy" id="715225"/>
    <lineage>
        <taxon>Bacteria</taxon>
        <taxon>Bacillati</taxon>
        <taxon>Bacillota</taxon>
        <taxon>Bacilli</taxon>
        <taxon>Bacillales</taxon>
        <taxon>Paenibacillaceae</taxon>
        <taxon>Paenibacillus</taxon>
    </lineage>
</organism>
<sequence length="298" mass="34634">MSNLLLKKLNKKAKDYSVERKQINGCASEGYIFISGKLKLNSDEASMLAMKLIHLHIVQAVEVYCADKTNRFILRKIRNVIDGTKVVSEQLEYAISDYFSEHDKELGLAVIKITAFDIPNKHLTRISTHRNSFLDVLHYFFSTQIHALTQLYPVYKPEEESLSDIQLQLINCDQYEYRLKQLVLDDIVSNYFEFEIMAGKNNIQELIKKIDQSQFKKVKGIYCIDPKMTHAICAISKEYENHPVINFWLHEDFQSRDSNSIFDVNCDYASMVVKINRKDRAALIKLKTGREALQYLCE</sequence>
<dbReference type="KEGG" id="pvo:PVOR_01575"/>
<gene>
    <name evidence="1" type="ORF">PVOR_01575</name>
</gene>
<dbReference type="RefSeq" id="WP_006207279.1">
    <property type="nucleotide sequence ID" value="NZ_ADHJ01000001.1"/>
</dbReference>
<proteinExistence type="predicted"/>
<evidence type="ECO:0000313" key="2">
    <source>
        <dbReference type="Proteomes" id="UP000003094"/>
    </source>
</evidence>
<evidence type="ECO:0000313" key="1">
    <source>
        <dbReference type="EMBL" id="EFU43860.1"/>
    </source>
</evidence>
<dbReference type="Proteomes" id="UP000003094">
    <property type="component" value="Unassembled WGS sequence"/>
</dbReference>
<protein>
    <submittedName>
        <fullName evidence="1">Uncharacterized protein</fullName>
    </submittedName>
</protein>